<name>A0A1I8JAM1_9PLAT</name>
<dbReference type="AlphaFoldDB" id="A0A1I8JAM1"/>
<protein>
    <submittedName>
        <fullName evidence="2 3">F5/8 type C domain-containing protein</fullName>
    </submittedName>
</protein>
<dbReference type="WBParaSite" id="maker-uti_cns_0046502-snap-gene-0.5-mRNA-1">
    <property type="protein sequence ID" value="maker-uti_cns_0046502-snap-gene-0.5-mRNA-1"/>
    <property type="gene ID" value="maker-uti_cns_0046502-snap-gene-0.5"/>
</dbReference>
<proteinExistence type="predicted"/>
<organism evidence="1 2">
    <name type="scientific">Macrostomum lignano</name>
    <dbReference type="NCBI Taxonomy" id="282301"/>
    <lineage>
        <taxon>Eukaryota</taxon>
        <taxon>Metazoa</taxon>
        <taxon>Spiralia</taxon>
        <taxon>Lophotrochozoa</taxon>
        <taxon>Platyhelminthes</taxon>
        <taxon>Rhabditophora</taxon>
        <taxon>Macrostomorpha</taxon>
        <taxon>Macrostomida</taxon>
        <taxon>Macrostomidae</taxon>
        <taxon>Macrostomum</taxon>
    </lineage>
</organism>
<dbReference type="WBParaSite" id="maker-uti_cns_0046377-snap-gene-0.7-mRNA-1">
    <property type="protein sequence ID" value="maker-uti_cns_0046377-snap-gene-0.7-mRNA-1"/>
    <property type="gene ID" value="maker-uti_cns_0046377-snap-gene-0.7"/>
</dbReference>
<dbReference type="Proteomes" id="UP000095280">
    <property type="component" value="Unplaced"/>
</dbReference>
<reference evidence="2 3" key="1">
    <citation type="submission" date="2016-11" db="UniProtKB">
        <authorList>
            <consortium name="WormBaseParasite"/>
        </authorList>
    </citation>
    <scope>IDENTIFICATION</scope>
</reference>
<evidence type="ECO:0000313" key="2">
    <source>
        <dbReference type="WBParaSite" id="maker-uti_cns_0046377-snap-gene-0.7-mRNA-1"/>
    </source>
</evidence>
<evidence type="ECO:0000313" key="1">
    <source>
        <dbReference type="Proteomes" id="UP000095280"/>
    </source>
</evidence>
<evidence type="ECO:0000313" key="3">
    <source>
        <dbReference type="WBParaSite" id="maker-uti_cns_0046502-snap-gene-0.5-mRNA-1"/>
    </source>
</evidence>
<keyword evidence="1" id="KW-1185">Reference proteome</keyword>
<dbReference type="SUPFAM" id="SSF49785">
    <property type="entry name" value="Galactose-binding domain-like"/>
    <property type="match status" value="1"/>
</dbReference>
<sequence length="385" mass="43623">VTFSSLVWIYYAGYSRGSDSTDKDMGAYYAYRLWSADLSTWNPLDLQTNGYATSMFMTTSNRYSNFVSMKPPKLLLGMRHVEVSYHYNFQLKFMLYGNVADGMDGGARFPWLVSRYQPVQLSSLYSSTYPGYRATDGLTNTYGSTYSFFIVTSSTGLRWAYVDIIVPRNFSYVVVYTRNAGDTHIYTIRNTGYFAQLTTMSGAPTFAASDLCYQHGNTFQRPDDLKYIDYLMFPCVKTARYLTVRKNDGISESLSIAEIEVYGTQHADPQLNTLAQMPMGLGEFVHFEWMVSGNTQNLGGLFSLPLSAAETPFVESALRFESLGTTASYVRFYFPISMTVTGMIAQGSGKRSKGLRGNVNHFTLRYSQYKDYRRMQYVVDQSNSN</sequence>
<dbReference type="InterPro" id="IPR008979">
    <property type="entry name" value="Galactose-bd-like_sf"/>
</dbReference>
<accession>A0A1I8JAM1</accession>
<dbReference type="Gene3D" id="2.60.120.260">
    <property type="entry name" value="Galactose-binding domain-like"/>
    <property type="match status" value="1"/>
</dbReference>